<proteinExistence type="evidence at transcript level"/>
<evidence type="ECO:0000256" key="4">
    <source>
        <dbReference type="PROSITE-ProRule" id="PRU00332"/>
    </source>
</evidence>
<organism evidence="8">
    <name type="scientific">Callorhinchus milii</name>
    <name type="common">Ghost shark</name>
    <dbReference type="NCBI Taxonomy" id="7868"/>
    <lineage>
        <taxon>Eukaryota</taxon>
        <taxon>Metazoa</taxon>
        <taxon>Chordata</taxon>
        <taxon>Craniata</taxon>
        <taxon>Vertebrata</taxon>
        <taxon>Chondrichthyes</taxon>
        <taxon>Holocephali</taxon>
        <taxon>Chimaeriformes</taxon>
        <taxon>Callorhinchidae</taxon>
        <taxon>Callorhinchus</taxon>
    </lineage>
</organism>
<dbReference type="InterPro" id="IPR034880">
    <property type="entry name" value="LARP6_RRM"/>
</dbReference>
<evidence type="ECO:0000256" key="5">
    <source>
        <dbReference type="SAM" id="MobiDB-lite"/>
    </source>
</evidence>
<dbReference type="PANTHER" id="PTHR22792:SF71">
    <property type="entry name" value="LA-RELATED PROTEIN 6"/>
    <property type="match status" value="1"/>
</dbReference>
<dbReference type="InterPro" id="IPR036388">
    <property type="entry name" value="WH-like_DNA-bd_sf"/>
</dbReference>
<dbReference type="PROSITE" id="PS51938">
    <property type="entry name" value="SUZ_C"/>
    <property type="match status" value="1"/>
</dbReference>
<evidence type="ECO:0000256" key="2">
    <source>
        <dbReference type="ARBA" id="ARBA00022884"/>
    </source>
</evidence>
<dbReference type="GO" id="GO:0003729">
    <property type="term" value="F:mRNA binding"/>
    <property type="evidence" value="ECO:0007669"/>
    <property type="project" value="TreeGrafter"/>
</dbReference>
<dbReference type="GO" id="GO:1990904">
    <property type="term" value="C:ribonucleoprotein complex"/>
    <property type="evidence" value="ECO:0007669"/>
    <property type="project" value="UniProtKB-KW"/>
</dbReference>
<evidence type="ECO:0000259" key="6">
    <source>
        <dbReference type="PROSITE" id="PS50961"/>
    </source>
</evidence>
<name>V9KLY4_CALMI</name>
<dbReference type="CDD" id="cd12289">
    <property type="entry name" value="RRM_LARP6"/>
    <property type="match status" value="1"/>
</dbReference>
<dbReference type="EMBL" id="JW866716">
    <property type="protein sequence ID" value="AFO99233.1"/>
    <property type="molecule type" value="mRNA"/>
</dbReference>
<dbReference type="InterPro" id="IPR035979">
    <property type="entry name" value="RBD_domain_sf"/>
</dbReference>
<evidence type="ECO:0000256" key="3">
    <source>
        <dbReference type="ARBA" id="ARBA00023242"/>
    </source>
</evidence>
<dbReference type="InterPro" id="IPR045180">
    <property type="entry name" value="La_dom_prot"/>
</dbReference>
<feature type="domain" description="SUZ-C" evidence="7">
    <location>
        <begin position="425"/>
        <end position="483"/>
    </location>
</feature>
<feature type="region of interest" description="Disordered" evidence="5">
    <location>
        <begin position="1"/>
        <end position="82"/>
    </location>
</feature>
<dbReference type="InterPro" id="IPR002344">
    <property type="entry name" value="Lupus_La"/>
</dbReference>
<evidence type="ECO:0000259" key="7">
    <source>
        <dbReference type="PROSITE" id="PS51938"/>
    </source>
</evidence>
<dbReference type="SUPFAM" id="SSF46785">
    <property type="entry name" value="Winged helix' DNA-binding domain"/>
    <property type="match status" value="1"/>
</dbReference>
<dbReference type="SMART" id="SM00715">
    <property type="entry name" value="LA"/>
    <property type="match status" value="1"/>
</dbReference>
<dbReference type="PRINTS" id="PR00302">
    <property type="entry name" value="LUPUSLA"/>
</dbReference>
<reference evidence="8" key="1">
    <citation type="journal article" date="2014" name="Nature">
        <title>Elephant shark genome provides unique insights into gnathostome evolution.</title>
        <authorList>
            <consortium name="International Elephant Shark Genome Sequencing Consortium"/>
            <person name="Venkatesh B."/>
            <person name="Lee A.P."/>
            <person name="Ravi V."/>
            <person name="Maurya A.K."/>
            <person name="Lian M.M."/>
            <person name="Swann J.B."/>
            <person name="Ohta Y."/>
            <person name="Flajnik M.F."/>
            <person name="Sutoh Y."/>
            <person name="Kasahara M."/>
            <person name="Hoon S."/>
            <person name="Gangu V."/>
            <person name="Roy S.W."/>
            <person name="Irimia M."/>
            <person name="Korzh V."/>
            <person name="Kondrychyn I."/>
            <person name="Lim Z.W."/>
            <person name="Tay B.H."/>
            <person name="Tohari S."/>
            <person name="Kong K.W."/>
            <person name="Ho S."/>
            <person name="Lorente-Galdos B."/>
            <person name="Quilez J."/>
            <person name="Marques-Bonet T."/>
            <person name="Raney B.J."/>
            <person name="Ingham P.W."/>
            <person name="Tay A."/>
            <person name="Hillier L.W."/>
            <person name="Minx P."/>
            <person name="Boehm T."/>
            <person name="Wilson R.K."/>
            <person name="Brenner S."/>
            <person name="Warren W.C."/>
        </authorList>
    </citation>
    <scope>NUCLEOTIDE SEQUENCE</scope>
    <source>
        <tissue evidence="8">Ovary</tissue>
    </source>
</reference>
<dbReference type="InterPro" id="IPR036390">
    <property type="entry name" value="WH_DNA-bd_sf"/>
</dbReference>
<feature type="region of interest" description="Disordered" evidence="5">
    <location>
        <begin position="463"/>
        <end position="491"/>
    </location>
</feature>
<dbReference type="FunFam" id="1.10.10.10:FF:000158">
    <property type="entry name" value="La ribonucleoprotein domain family member 7"/>
    <property type="match status" value="1"/>
</dbReference>
<feature type="compositionally biased region" description="Pro residues" evidence="5">
    <location>
        <begin position="1"/>
        <end position="22"/>
    </location>
</feature>
<protein>
    <submittedName>
        <fullName evidence="8">La ribonucleoprotein domain family, member 6</fullName>
    </submittedName>
</protein>
<evidence type="ECO:0000256" key="1">
    <source>
        <dbReference type="ARBA" id="ARBA00004123"/>
    </source>
</evidence>
<keyword evidence="8" id="KW-0687">Ribonucleoprotein</keyword>
<keyword evidence="2 4" id="KW-0694">RNA-binding</keyword>
<dbReference type="Pfam" id="PF12901">
    <property type="entry name" value="SUZ-C"/>
    <property type="match status" value="1"/>
</dbReference>
<dbReference type="Pfam" id="PF05383">
    <property type="entry name" value="La"/>
    <property type="match status" value="1"/>
</dbReference>
<comment type="subcellular location">
    <subcellularLocation>
        <location evidence="1">Nucleus</location>
    </subcellularLocation>
</comment>
<dbReference type="Gene3D" id="1.10.10.10">
    <property type="entry name" value="Winged helix-like DNA-binding domain superfamily/Winged helix DNA-binding domain"/>
    <property type="match status" value="1"/>
</dbReference>
<dbReference type="PANTHER" id="PTHR22792">
    <property type="entry name" value="LUPUS LA PROTEIN-RELATED"/>
    <property type="match status" value="1"/>
</dbReference>
<dbReference type="GO" id="GO:0005634">
    <property type="term" value="C:nucleus"/>
    <property type="evidence" value="ECO:0007669"/>
    <property type="project" value="UniProtKB-SubCell"/>
</dbReference>
<dbReference type="PROSITE" id="PS50961">
    <property type="entry name" value="HTH_LA"/>
    <property type="match status" value="1"/>
</dbReference>
<dbReference type="SUPFAM" id="SSF54928">
    <property type="entry name" value="RNA-binding domain, RBD"/>
    <property type="match status" value="1"/>
</dbReference>
<feature type="compositionally biased region" description="Low complexity" evidence="5">
    <location>
        <begin position="365"/>
        <end position="383"/>
    </location>
</feature>
<dbReference type="CDD" id="cd08033">
    <property type="entry name" value="LARP_6"/>
    <property type="match status" value="1"/>
</dbReference>
<dbReference type="InterPro" id="IPR006630">
    <property type="entry name" value="La_HTH"/>
</dbReference>
<dbReference type="AlphaFoldDB" id="V9KLY4"/>
<feature type="compositionally biased region" description="Polar residues" evidence="5">
    <location>
        <begin position="416"/>
        <end position="425"/>
    </location>
</feature>
<feature type="compositionally biased region" description="Low complexity" evidence="5">
    <location>
        <begin position="326"/>
        <end position="338"/>
    </location>
</feature>
<dbReference type="GO" id="GO:0006396">
    <property type="term" value="P:RNA processing"/>
    <property type="evidence" value="ECO:0007669"/>
    <property type="project" value="InterPro"/>
</dbReference>
<accession>V9KLY4</accession>
<feature type="compositionally biased region" description="Polar residues" evidence="5">
    <location>
        <begin position="353"/>
        <end position="364"/>
    </location>
</feature>
<dbReference type="InterPro" id="IPR024642">
    <property type="entry name" value="SUZ-C"/>
</dbReference>
<keyword evidence="3" id="KW-0539">Nucleus</keyword>
<sequence>MVDPEPQPQAEPPRSPGTPPLLPGAAPSCSRVKIRVVAEEEEEEDPEPQPLPVGNGSDEEAARHEKSSGAENEGDELESDWKAPDSELIQKLVTQIEYYLSDENLEKDAFLLKHVRRNKMGYVSVKLLTSFKKVKHLTRDWRTTAHALKLSETLELNEEGRKVRRKVAVPVFPSENLPSRMLLVYDMQKCPELQALNHNTEPENSGLQERIMEYLLKIFGLFGTISSVRILKPGKDLPPDVKRLSNRYSQLGTKESVIVEFEDVEAAIEAHESLGKPTEDDGMKVVLIGMKPPKKKAVRDKEDTGKASSKNKSLNKRVEELQFGAEDSSPCSSSEPDSNPTSPMLGRKLKPNNKLSPNTYNNHLSPNASPRSSPWNSPRSSPSVQRKNLLVRKSPLTADTKLSPSTSPDLGRNWVDYSSDSSTPPCGSPWVQRRRQAQAVSHENSPTGSPMLSRKILNAGGLPPGVVRLPRGPDGTKGFQIGGERGKPLVI</sequence>
<feature type="region of interest" description="Disordered" evidence="5">
    <location>
        <begin position="289"/>
        <end position="430"/>
    </location>
</feature>
<evidence type="ECO:0000313" key="8">
    <source>
        <dbReference type="EMBL" id="AFO99233.1"/>
    </source>
</evidence>
<feature type="domain" description="HTH La-type RNA-binding" evidence="6">
    <location>
        <begin position="82"/>
        <end position="173"/>
    </location>
</feature>